<dbReference type="PANTHER" id="PTHR15672">
    <property type="entry name" value="CAMP-REGULATED PHOSPHOPROTEIN 21 RELATED R3H DOMAIN CONTAINING PROTEIN"/>
    <property type="match status" value="1"/>
</dbReference>
<evidence type="ECO:0000256" key="1">
    <source>
        <dbReference type="ARBA" id="ARBA00022553"/>
    </source>
</evidence>
<dbReference type="GO" id="GO:0003676">
    <property type="term" value="F:nucleic acid binding"/>
    <property type="evidence" value="ECO:0007669"/>
    <property type="project" value="UniProtKB-UniRule"/>
</dbReference>
<dbReference type="AlphaFoldDB" id="A0A8C4EGL2"/>
<dbReference type="InterPro" id="IPR001374">
    <property type="entry name" value="R3H_dom"/>
</dbReference>
<dbReference type="PROSITE" id="PS51061">
    <property type="entry name" value="R3H"/>
    <property type="match status" value="1"/>
</dbReference>
<feature type="compositionally biased region" description="Low complexity" evidence="2">
    <location>
        <begin position="452"/>
        <end position="462"/>
    </location>
</feature>
<dbReference type="InterPro" id="IPR051937">
    <property type="entry name" value="R3H_domain_containing"/>
</dbReference>
<dbReference type="Pfam" id="PF01424">
    <property type="entry name" value="R3H"/>
    <property type="match status" value="1"/>
</dbReference>
<dbReference type="SMART" id="SM00393">
    <property type="entry name" value="R3H"/>
    <property type="match status" value="1"/>
</dbReference>
<feature type="compositionally biased region" description="Low complexity" evidence="2">
    <location>
        <begin position="320"/>
        <end position="334"/>
    </location>
</feature>
<feature type="region of interest" description="Disordered" evidence="2">
    <location>
        <begin position="250"/>
        <end position="405"/>
    </location>
</feature>
<feature type="domain" description="SUZ" evidence="4">
    <location>
        <begin position="218"/>
        <end position="285"/>
    </location>
</feature>
<reference evidence="5" key="2">
    <citation type="submission" date="2025-09" db="UniProtKB">
        <authorList>
            <consortium name="Ensembl"/>
        </authorList>
    </citation>
    <scope>IDENTIFICATION</scope>
</reference>
<dbReference type="PROSITE" id="PS51673">
    <property type="entry name" value="SUZ"/>
    <property type="match status" value="1"/>
</dbReference>
<keyword evidence="6" id="KW-1185">Reference proteome</keyword>
<evidence type="ECO:0000259" key="4">
    <source>
        <dbReference type="PROSITE" id="PS51673"/>
    </source>
</evidence>
<dbReference type="InterPro" id="IPR024771">
    <property type="entry name" value="SUZ"/>
</dbReference>
<feature type="domain" description="R3H" evidence="3">
    <location>
        <begin position="155"/>
        <end position="217"/>
    </location>
</feature>
<feature type="compositionally biased region" description="Polar residues" evidence="2">
    <location>
        <begin position="85"/>
        <end position="100"/>
    </location>
</feature>
<evidence type="ECO:0000313" key="5">
    <source>
        <dbReference type="Ensembl" id="ENSDLAP00005017342.1"/>
    </source>
</evidence>
<dbReference type="GeneTree" id="ENSGT00940000155609"/>
<dbReference type="Gene3D" id="3.30.1370.50">
    <property type="entry name" value="R3H-like domain"/>
    <property type="match status" value="1"/>
</dbReference>
<dbReference type="RefSeq" id="XP_051245758.1">
    <property type="nucleotide sequence ID" value="XM_051389798.1"/>
</dbReference>
<dbReference type="RefSeq" id="XP_051245757.1">
    <property type="nucleotide sequence ID" value="XM_051389797.1"/>
</dbReference>
<evidence type="ECO:0000256" key="2">
    <source>
        <dbReference type="SAM" id="MobiDB-lite"/>
    </source>
</evidence>
<dbReference type="FunFam" id="3.30.1370.50:FF:000001">
    <property type="entry name" value="R3H domain-containing protein 2 isoform 1"/>
    <property type="match status" value="1"/>
</dbReference>
<dbReference type="Ensembl" id="ENSDLAT00005018747.2">
    <property type="protein sequence ID" value="ENSDLAP00005017342.1"/>
    <property type="gene ID" value="ENSDLAG00005008391.2"/>
</dbReference>
<reference evidence="5" key="1">
    <citation type="submission" date="2025-08" db="UniProtKB">
        <authorList>
            <consortium name="Ensembl"/>
        </authorList>
    </citation>
    <scope>IDENTIFICATION</scope>
</reference>
<dbReference type="CDD" id="cd02642">
    <property type="entry name" value="R3H_encore_like"/>
    <property type="match status" value="1"/>
</dbReference>
<organism evidence="5 6">
    <name type="scientific">Dicentrarchus labrax</name>
    <name type="common">European seabass</name>
    <name type="synonym">Morone labrax</name>
    <dbReference type="NCBI Taxonomy" id="13489"/>
    <lineage>
        <taxon>Eukaryota</taxon>
        <taxon>Metazoa</taxon>
        <taxon>Chordata</taxon>
        <taxon>Craniata</taxon>
        <taxon>Vertebrata</taxon>
        <taxon>Euteleostomi</taxon>
        <taxon>Actinopterygii</taxon>
        <taxon>Neopterygii</taxon>
        <taxon>Teleostei</taxon>
        <taxon>Neoteleostei</taxon>
        <taxon>Acanthomorphata</taxon>
        <taxon>Eupercaria</taxon>
        <taxon>Moronidae</taxon>
        <taxon>Dicentrarchus</taxon>
    </lineage>
</organism>
<feature type="compositionally biased region" description="Polar residues" evidence="2">
    <location>
        <begin position="343"/>
        <end position="361"/>
    </location>
</feature>
<proteinExistence type="predicted"/>
<dbReference type="PANTHER" id="PTHR15672:SF12">
    <property type="entry name" value="R3H DOMAIN-CONTAINING PROTEIN 1"/>
    <property type="match status" value="1"/>
</dbReference>
<evidence type="ECO:0000259" key="3">
    <source>
        <dbReference type="PROSITE" id="PS51061"/>
    </source>
</evidence>
<accession>A0A8C4EGL2</accession>
<dbReference type="Pfam" id="PF12752">
    <property type="entry name" value="SUZ"/>
    <property type="match status" value="1"/>
</dbReference>
<name>A0A8C4EGL2_DICLA</name>
<dbReference type="OMA" id="QEHCNQV"/>
<dbReference type="SUPFAM" id="SSF82708">
    <property type="entry name" value="R3H domain"/>
    <property type="match status" value="1"/>
</dbReference>
<dbReference type="InterPro" id="IPR036867">
    <property type="entry name" value="R3H_dom_sf"/>
</dbReference>
<feature type="compositionally biased region" description="Polar residues" evidence="2">
    <location>
        <begin position="370"/>
        <end position="382"/>
    </location>
</feature>
<feature type="region of interest" description="Disordered" evidence="2">
    <location>
        <begin position="427"/>
        <end position="462"/>
    </location>
</feature>
<keyword evidence="1" id="KW-0597">Phosphoprotein</keyword>
<dbReference type="OrthoDB" id="278430at2759"/>
<dbReference type="Proteomes" id="UP000694389">
    <property type="component" value="Unassembled WGS sequence"/>
</dbReference>
<feature type="compositionally biased region" description="Basic and acidic residues" evidence="2">
    <location>
        <begin position="43"/>
        <end position="55"/>
    </location>
</feature>
<sequence>MTEAVVESADVLLKPCDVTSCDVISCPSPSPCPSLCKQKEDEEYHHDSKKLEQQKHCNQVQPKKKVKAKGRLVRSMAVCEESSPFEETQASPDANISSSCHDNEITSCKEEEQEKSTDPKKHSLSKESSVEYTDSTGIDLHQFIVDTLNSNPRDRMMLLKLEQDMIDFITSDSSFKKFPHMSSYHRMLVHRVAAYFGMEHNVDQTGKSVIINRTNGTRIPEQRFLDEVHKDKTEEIHRWKIILKRDNSSDDQTRLHPLREKQSKSMEEREEEYQRVRDRIFNQEPPCTQESAHAETRAVEEYNPYAETQRRRQLFRGSRDSSGSSWTGSSRQSSTETDCRYSNDPQPWSSTDSDSSYQWTSPAPKPRQPANHSWDTRGSGSISLFRLPSTCPRPSSPPIIDEPAPNSAYIMENGIPPGSILVNPHTGQPFLNPDGTPAVYNPPDSQQPIRSQTQLQGSPSQHQQQQVVQYSSVSYTAPQMLPVTPSQPYSTIEDLSTQFTHVSCQSTGEAPPLYPPSQGYIYAAPPPPPNPPSYCQPSPQVPMYYYGQYPTSAQHPCRTVSPSQHVHSQAVQPTAGYVPAVAVQQQSSHTQAQAVLGTYSPMASHQRSMVQGGVSVSYPQSKVVTAVGGEAGYCCVVPPPSHHGSCHPPSCTNLSAPAWSAQY</sequence>
<gene>
    <name evidence="5" type="primary">arpp21</name>
</gene>
<feature type="region of interest" description="Disordered" evidence="2">
    <location>
        <begin position="81"/>
        <end position="131"/>
    </location>
</feature>
<protein>
    <recommendedName>
        <fullName evidence="7">cAMP-regulated phosphoprotein 21</fullName>
    </recommendedName>
</protein>
<feature type="compositionally biased region" description="Basic and acidic residues" evidence="2">
    <location>
        <begin position="101"/>
        <end position="129"/>
    </location>
</feature>
<evidence type="ECO:0008006" key="7">
    <source>
        <dbReference type="Google" id="ProtNLM"/>
    </source>
</evidence>
<feature type="compositionally biased region" description="Basic and acidic residues" evidence="2">
    <location>
        <begin position="250"/>
        <end position="281"/>
    </location>
</feature>
<feature type="region of interest" description="Disordered" evidence="2">
    <location>
        <begin position="43"/>
        <end position="63"/>
    </location>
</feature>
<dbReference type="GeneID" id="127357542"/>
<evidence type="ECO:0000313" key="6">
    <source>
        <dbReference type="Proteomes" id="UP000694389"/>
    </source>
</evidence>
<dbReference type="CTD" id="10777"/>